<dbReference type="NCBIfam" id="NF046058">
    <property type="entry name" value="NagK_SO3507"/>
    <property type="match status" value="1"/>
</dbReference>
<sequence length="304" mass="32245">MSTAGAQHYYLGIDGGGSKCRALLVSDDMQVLGEGIAGPGNPVRGMDIATASIIDATKQALLCAGLPEKSMAQLTVGAGLAGVNVPQYYALFREWQHPFSSFHLTSDLHIACLGAHQGQDGGVIIIGTGSCGLAQVHDEVVEVGGHGFPFGDSGSGAWYGLQLVHHVLLSLDGLAEPTLLANALFKASHCRNQLDLIQHFMHSSPTVYARYAPLVFDAAEQGDATAQAIIRKGAGHINGIARRLLDVKPASIALIGGLAYKVKPHLDTDIQALLMKPKATPEWGAVWYAQQLHEQQDTHIYDAL</sequence>
<evidence type="ECO:0000313" key="3">
    <source>
        <dbReference type="Proteomes" id="UP001231616"/>
    </source>
</evidence>
<organism evidence="2 3">
    <name type="scientific">Alkalimonas collagenimarina</name>
    <dbReference type="NCBI Taxonomy" id="400390"/>
    <lineage>
        <taxon>Bacteria</taxon>
        <taxon>Pseudomonadati</taxon>
        <taxon>Pseudomonadota</taxon>
        <taxon>Gammaproteobacteria</taxon>
        <taxon>Alkalimonas</taxon>
    </lineage>
</organism>
<dbReference type="SUPFAM" id="SSF53067">
    <property type="entry name" value="Actin-like ATPase domain"/>
    <property type="match status" value="2"/>
</dbReference>
<evidence type="ECO:0000313" key="2">
    <source>
        <dbReference type="EMBL" id="MDP4535144.1"/>
    </source>
</evidence>
<proteinExistence type="predicted"/>
<evidence type="ECO:0000259" key="1">
    <source>
        <dbReference type="Pfam" id="PF01869"/>
    </source>
</evidence>
<gene>
    <name evidence="2" type="ORF">Q3O60_02950</name>
</gene>
<comment type="caution">
    <text evidence="2">The sequence shown here is derived from an EMBL/GenBank/DDBJ whole genome shotgun (WGS) entry which is preliminary data.</text>
</comment>
<dbReference type="Pfam" id="PF01869">
    <property type="entry name" value="BcrAD_BadFG"/>
    <property type="match status" value="1"/>
</dbReference>
<name>A0ABT9GVR6_9GAMM</name>
<feature type="domain" description="ATPase BadF/BadG/BcrA/BcrD type" evidence="1">
    <location>
        <begin position="11"/>
        <end position="286"/>
    </location>
</feature>
<dbReference type="CDD" id="cd24082">
    <property type="entry name" value="ASKHA_NBD_GspK-like"/>
    <property type="match status" value="1"/>
</dbReference>
<dbReference type="InterPro" id="IPR002731">
    <property type="entry name" value="ATPase_BadF"/>
</dbReference>
<keyword evidence="3" id="KW-1185">Reference proteome</keyword>
<dbReference type="InterPro" id="IPR043129">
    <property type="entry name" value="ATPase_NBD"/>
</dbReference>
<dbReference type="Proteomes" id="UP001231616">
    <property type="component" value="Unassembled WGS sequence"/>
</dbReference>
<dbReference type="RefSeq" id="WP_305892412.1">
    <property type="nucleotide sequence ID" value="NZ_JAUZVZ010000003.1"/>
</dbReference>
<accession>A0ABT9GVR6</accession>
<dbReference type="InterPro" id="IPR052519">
    <property type="entry name" value="Euk-type_GlcNAc_Kinase"/>
</dbReference>
<dbReference type="PANTHER" id="PTHR43190">
    <property type="entry name" value="N-ACETYL-D-GLUCOSAMINE KINASE"/>
    <property type="match status" value="1"/>
</dbReference>
<protein>
    <submittedName>
        <fullName evidence="2">BadF/BadG/BcrA/BcrD ATPase family protein</fullName>
    </submittedName>
</protein>
<dbReference type="EMBL" id="JAUZVZ010000003">
    <property type="protein sequence ID" value="MDP4535144.1"/>
    <property type="molecule type" value="Genomic_DNA"/>
</dbReference>
<dbReference type="PANTHER" id="PTHR43190:SF3">
    <property type="entry name" value="N-ACETYL-D-GLUCOSAMINE KINASE"/>
    <property type="match status" value="1"/>
</dbReference>
<dbReference type="Gene3D" id="3.30.420.40">
    <property type="match status" value="2"/>
</dbReference>
<reference evidence="2 3" key="1">
    <citation type="submission" date="2023-08" db="EMBL/GenBank/DDBJ databases">
        <authorList>
            <person name="Joshi A."/>
            <person name="Thite S."/>
        </authorList>
    </citation>
    <scope>NUCLEOTIDE SEQUENCE [LARGE SCALE GENOMIC DNA]</scope>
    <source>
        <strain evidence="2 3">AC40</strain>
    </source>
</reference>